<dbReference type="CDD" id="cd00085">
    <property type="entry name" value="HNHc"/>
    <property type="match status" value="1"/>
</dbReference>
<dbReference type="InterPro" id="IPR003615">
    <property type="entry name" value="HNH_nuc"/>
</dbReference>
<evidence type="ECO:0000313" key="3">
    <source>
        <dbReference type="Proteomes" id="UP000640489"/>
    </source>
</evidence>
<dbReference type="EMBL" id="JADKPN010000002">
    <property type="protein sequence ID" value="MBF4762953.1"/>
    <property type="molecule type" value="Genomic_DNA"/>
</dbReference>
<accession>A0A930VDE5</accession>
<dbReference type="GO" id="GO:0004519">
    <property type="term" value="F:endonuclease activity"/>
    <property type="evidence" value="ECO:0007669"/>
    <property type="project" value="UniProtKB-KW"/>
</dbReference>
<reference evidence="2" key="1">
    <citation type="submission" date="2020-11" db="EMBL/GenBank/DDBJ databases">
        <title>Nocardioides sp. nov., isolated from Soil of Cynanchum wilfordii Hemsley rhizosphere.</title>
        <authorList>
            <person name="Lee J.-S."/>
            <person name="Suh M.K."/>
            <person name="Kim J.-S."/>
        </authorList>
    </citation>
    <scope>NUCLEOTIDE SEQUENCE</scope>
    <source>
        <strain evidence="2">KCTC 19275</strain>
    </source>
</reference>
<feature type="domain" description="HNH nuclease" evidence="1">
    <location>
        <begin position="125"/>
        <end position="180"/>
    </location>
</feature>
<gene>
    <name evidence="2" type="ORF">ISU07_07415</name>
</gene>
<dbReference type="RefSeq" id="WP_194706112.1">
    <property type="nucleotide sequence ID" value="NZ_JADKPN010000002.1"/>
</dbReference>
<dbReference type="SMART" id="SM00507">
    <property type="entry name" value="HNHc"/>
    <property type="match status" value="1"/>
</dbReference>
<name>A0A930VDE5_9ACTN</name>
<dbReference type="Proteomes" id="UP000640489">
    <property type="component" value="Unassembled WGS sequence"/>
</dbReference>
<evidence type="ECO:0000259" key="1">
    <source>
        <dbReference type="SMART" id="SM00507"/>
    </source>
</evidence>
<protein>
    <submittedName>
        <fullName evidence="2">HNH endonuclease</fullName>
    </submittedName>
</protein>
<keyword evidence="2" id="KW-0378">Hydrolase</keyword>
<organism evidence="2 3">
    <name type="scientific">Nocardioides islandensis</name>
    <dbReference type="NCBI Taxonomy" id="433663"/>
    <lineage>
        <taxon>Bacteria</taxon>
        <taxon>Bacillati</taxon>
        <taxon>Actinomycetota</taxon>
        <taxon>Actinomycetes</taxon>
        <taxon>Propionibacteriales</taxon>
        <taxon>Nocardioidaceae</taxon>
        <taxon>Nocardioides</taxon>
    </lineage>
</organism>
<evidence type="ECO:0000313" key="2">
    <source>
        <dbReference type="EMBL" id="MBF4762953.1"/>
    </source>
</evidence>
<dbReference type="AlphaFoldDB" id="A0A930VDE5"/>
<dbReference type="Gene3D" id="1.10.30.50">
    <property type="match status" value="1"/>
</dbReference>
<keyword evidence="2" id="KW-0255">Endonuclease</keyword>
<keyword evidence="3" id="KW-1185">Reference proteome</keyword>
<sequence>LHELTDLVDQVAHQLRVDGDHSPLGVRKITALRLITRAARAARGEVGLERTDHVNKVRLYVHVDADDLEPRPCDDEVFAVARVEKLGAATMAKLRQWVAHHQVTFVPVLNMARGDAVDVHDPPVWMREQVTLRDQHCVFPGCTRDARSCDLDHIVPYDPDGPPGQTHPGNLAALCRRHHRAKTLGLWRYTRTPEGAYQWHGPHGTRFLVTFGGTPRA</sequence>
<keyword evidence="2" id="KW-0540">Nuclease</keyword>
<proteinExistence type="predicted"/>
<feature type="non-terminal residue" evidence="2">
    <location>
        <position position="1"/>
    </location>
</feature>
<comment type="caution">
    <text evidence="2">The sequence shown here is derived from an EMBL/GenBank/DDBJ whole genome shotgun (WGS) entry which is preliminary data.</text>
</comment>